<reference evidence="3 4" key="1">
    <citation type="submission" date="2021-10" db="EMBL/GenBank/DDBJ databases">
        <title>Anaerobic single-cell dispensing facilitates the cultivation of human gut bacteria.</title>
        <authorList>
            <person name="Afrizal A."/>
        </authorList>
    </citation>
    <scope>NUCLEOTIDE SEQUENCE [LARGE SCALE GENOMIC DNA]</scope>
    <source>
        <strain evidence="3 4">CLA-AA-H273</strain>
    </source>
</reference>
<dbReference type="PANTHER" id="PTHR36447">
    <property type="entry name" value="BETA-GALACTOSIDASE GANA"/>
    <property type="match status" value="1"/>
</dbReference>
<feature type="domain" description="Beta-galactosidase trimerisation" evidence="1">
    <location>
        <begin position="24"/>
        <end position="229"/>
    </location>
</feature>
<dbReference type="EMBL" id="JAJEPV010000023">
    <property type="protein sequence ID" value="MCC2119976.1"/>
    <property type="molecule type" value="Genomic_DNA"/>
</dbReference>
<protein>
    <submittedName>
        <fullName evidence="3">Beta-galactosidase trimerization domain-containing protein</fullName>
    </submittedName>
</protein>
<comment type="caution">
    <text evidence="3">The sequence shown here is derived from an EMBL/GenBank/DDBJ whole genome shotgun (WGS) entry which is preliminary data.</text>
</comment>
<dbReference type="InterPro" id="IPR013739">
    <property type="entry name" value="Beta_galactosidase_C"/>
</dbReference>
<dbReference type="CDD" id="cd03143">
    <property type="entry name" value="A4_beta-galactosidase_middle_domain"/>
    <property type="match status" value="1"/>
</dbReference>
<dbReference type="Pfam" id="PF08533">
    <property type="entry name" value="Glyco_hydro_42C"/>
    <property type="match status" value="1"/>
</dbReference>
<evidence type="ECO:0000259" key="1">
    <source>
        <dbReference type="Pfam" id="PF08532"/>
    </source>
</evidence>
<gene>
    <name evidence="3" type="ORF">LKD75_10310</name>
</gene>
<evidence type="ECO:0000313" key="3">
    <source>
        <dbReference type="EMBL" id="MCC2119976.1"/>
    </source>
</evidence>
<dbReference type="InterPro" id="IPR013738">
    <property type="entry name" value="Beta_galactosidase_Trimer"/>
</dbReference>
<organism evidence="3 4">
    <name type="scientific">Waltera acetigignens</name>
    <dbReference type="NCBI Taxonomy" id="2981769"/>
    <lineage>
        <taxon>Bacteria</taxon>
        <taxon>Bacillati</taxon>
        <taxon>Bacillota</taxon>
        <taxon>Clostridia</taxon>
        <taxon>Lachnospirales</taxon>
        <taxon>Lachnospiraceae</taxon>
        <taxon>Waltera</taxon>
    </lineage>
</organism>
<proteinExistence type="predicted"/>
<dbReference type="InterPro" id="IPR029062">
    <property type="entry name" value="Class_I_gatase-like"/>
</dbReference>
<dbReference type="Gene3D" id="3.40.50.880">
    <property type="match status" value="1"/>
</dbReference>
<feature type="domain" description="Beta-galactosidase C-terminal" evidence="2">
    <location>
        <begin position="241"/>
        <end position="281"/>
    </location>
</feature>
<evidence type="ECO:0000259" key="2">
    <source>
        <dbReference type="Pfam" id="PF08533"/>
    </source>
</evidence>
<evidence type="ECO:0000313" key="4">
    <source>
        <dbReference type="Proteomes" id="UP001197795"/>
    </source>
</evidence>
<dbReference type="SUPFAM" id="SSF52317">
    <property type="entry name" value="Class I glutamine amidotransferase-like"/>
    <property type="match status" value="1"/>
</dbReference>
<dbReference type="AlphaFoldDB" id="A0AAE3A3W4"/>
<keyword evidence="4" id="KW-1185">Reference proteome</keyword>
<dbReference type="GO" id="GO:0006012">
    <property type="term" value="P:galactose metabolic process"/>
    <property type="evidence" value="ECO:0007669"/>
    <property type="project" value="InterPro"/>
</dbReference>
<sequence>MSGCDTGWGPLGRFGSHKNTETKARVAIIFDWDNLRGLDEQKSLRNVNRDFEQVIMEHYEAVIQNYVSVDVIAQTADFSRYKVIIAPMLYMFLPGTADKIRIFIKNGGTFIITFYSGMVNENDLAFECFPPFALNDVFGIKAEETDSLEDSDENSFNWEGKTYKVKRYCDLVQLYGAEVMAVYEQDFYAGLPVLTKNEYGSGMAYYMAARSDVDFLRDFYARVLCDTEISQIVKSEYVKDVMVKERCDKEKQYVFLMNFSRDSREICGETLKGYEVKILEKYL</sequence>
<dbReference type="PANTHER" id="PTHR36447:SF1">
    <property type="entry name" value="BETA-GALACTOSIDASE GANA"/>
    <property type="match status" value="1"/>
</dbReference>
<accession>A0AAE3A3W4</accession>
<dbReference type="Pfam" id="PF08532">
    <property type="entry name" value="Glyco_hydro_42M"/>
    <property type="match status" value="1"/>
</dbReference>
<dbReference type="InterPro" id="IPR003476">
    <property type="entry name" value="Glyco_hydro_42"/>
</dbReference>
<name>A0AAE3A3W4_9FIRM</name>
<dbReference type="Proteomes" id="UP001197795">
    <property type="component" value="Unassembled WGS sequence"/>
</dbReference>
<dbReference type="GO" id="GO:0004565">
    <property type="term" value="F:beta-galactosidase activity"/>
    <property type="evidence" value="ECO:0007669"/>
    <property type="project" value="InterPro"/>
</dbReference>